<comment type="caution">
    <text evidence="2">The sequence shown here is derived from an EMBL/GenBank/DDBJ whole genome shotgun (WGS) entry which is preliminary data.</text>
</comment>
<evidence type="ECO:0000313" key="3">
    <source>
        <dbReference type="Proteomes" id="UP000682733"/>
    </source>
</evidence>
<dbReference type="EMBL" id="CAJOBA010057393">
    <property type="protein sequence ID" value="CAF4299815.1"/>
    <property type="molecule type" value="Genomic_DNA"/>
</dbReference>
<evidence type="ECO:0000313" key="1">
    <source>
        <dbReference type="EMBL" id="CAF1512037.1"/>
    </source>
</evidence>
<accession>A0A8S2TPB8</accession>
<name>A0A8S2TPB8_9BILA</name>
<dbReference type="AlphaFoldDB" id="A0A8S2TPB8"/>
<reference evidence="2" key="1">
    <citation type="submission" date="2021-02" db="EMBL/GenBank/DDBJ databases">
        <authorList>
            <person name="Nowell W R."/>
        </authorList>
    </citation>
    <scope>NUCLEOTIDE SEQUENCE</scope>
</reference>
<sequence>MLPDFLWNVVLCNTSLNGTFMRDKITVINQTVGHTRELQVHELSQYCIKALLFAKDHTFQYGKQKHVVRTELSFRKEGYNFAVWYFWVKSFFKSNFHGDLIADMFVTLTSKTDVESRSVSTNMVEEHGVFLPLTN</sequence>
<gene>
    <name evidence="1" type="ORF">OVA965_LOCUS37413</name>
    <name evidence="2" type="ORF">TMI583_LOCUS38495</name>
</gene>
<proteinExistence type="predicted"/>
<evidence type="ECO:0000313" key="2">
    <source>
        <dbReference type="EMBL" id="CAF4299815.1"/>
    </source>
</evidence>
<dbReference type="EMBL" id="CAJNOK010035310">
    <property type="protein sequence ID" value="CAF1512037.1"/>
    <property type="molecule type" value="Genomic_DNA"/>
</dbReference>
<dbReference type="Proteomes" id="UP000677228">
    <property type="component" value="Unassembled WGS sequence"/>
</dbReference>
<dbReference type="Proteomes" id="UP000682733">
    <property type="component" value="Unassembled WGS sequence"/>
</dbReference>
<organism evidence="2 3">
    <name type="scientific">Didymodactylos carnosus</name>
    <dbReference type="NCBI Taxonomy" id="1234261"/>
    <lineage>
        <taxon>Eukaryota</taxon>
        <taxon>Metazoa</taxon>
        <taxon>Spiralia</taxon>
        <taxon>Gnathifera</taxon>
        <taxon>Rotifera</taxon>
        <taxon>Eurotatoria</taxon>
        <taxon>Bdelloidea</taxon>
        <taxon>Philodinida</taxon>
        <taxon>Philodinidae</taxon>
        <taxon>Didymodactylos</taxon>
    </lineage>
</organism>
<protein>
    <submittedName>
        <fullName evidence="2">Uncharacterized protein</fullName>
    </submittedName>
</protein>